<dbReference type="OrthoDB" id="9800872at2"/>
<dbReference type="EMBL" id="FQYR01000003">
    <property type="protein sequence ID" value="SHJ45785.1"/>
    <property type="molecule type" value="Genomic_DNA"/>
</dbReference>
<evidence type="ECO:0000256" key="1">
    <source>
        <dbReference type="SAM" id="Phobius"/>
    </source>
</evidence>
<dbReference type="PROSITE" id="PS50206">
    <property type="entry name" value="RHODANESE_3"/>
    <property type="match status" value="1"/>
</dbReference>
<feature type="transmembrane region" description="Helical" evidence="1">
    <location>
        <begin position="115"/>
        <end position="137"/>
    </location>
</feature>
<dbReference type="PANTHER" id="PTHR45431:SF3">
    <property type="entry name" value="RHODANESE-LIKE DOMAIN-CONTAINING PROTEIN 15, CHLOROPLASTIC"/>
    <property type="match status" value="1"/>
</dbReference>
<keyword evidence="1" id="KW-1133">Transmembrane helix</keyword>
<evidence type="ECO:0000313" key="4">
    <source>
        <dbReference type="Proteomes" id="UP000184510"/>
    </source>
</evidence>
<dbReference type="SUPFAM" id="SSF52821">
    <property type="entry name" value="Rhodanese/Cell cycle control phosphatase"/>
    <property type="match status" value="1"/>
</dbReference>
<proteinExistence type="predicted"/>
<dbReference type="AlphaFoldDB" id="A0A1M6JGI7"/>
<keyword evidence="1" id="KW-0812">Transmembrane</keyword>
<evidence type="ECO:0000313" key="3">
    <source>
        <dbReference type="EMBL" id="SHJ45785.1"/>
    </source>
</evidence>
<dbReference type="FunCoup" id="A0A1M6JGI7">
    <property type="interactions" value="49"/>
</dbReference>
<feature type="transmembrane region" description="Helical" evidence="1">
    <location>
        <begin position="143"/>
        <end position="164"/>
    </location>
</feature>
<dbReference type="GO" id="GO:0016740">
    <property type="term" value="F:transferase activity"/>
    <property type="evidence" value="ECO:0007669"/>
    <property type="project" value="UniProtKB-KW"/>
</dbReference>
<sequence length="188" mass="20079">MNTIKAKDLHEKITRQEAGWEQVIDVRTPLEHREVHLPGAQHHPLDGLDAGAISGKEKPLYILCRSGKRAEQAQAQLSKAGVEGCQVIEGGILSWQEAGLPVEEDRSVMPLERQVRIAAGALVLLGAILGFLLNPAFYGLCAFVGAGLVFAGITNTCGMGMLIAKMPWNQPKDKKQQSAPADCCGSGG</sequence>
<keyword evidence="1" id="KW-0472">Membrane</keyword>
<dbReference type="Gene3D" id="6.10.140.1340">
    <property type="match status" value="1"/>
</dbReference>
<dbReference type="InParanoid" id="A0A1M6JGI7"/>
<dbReference type="InterPro" id="IPR001763">
    <property type="entry name" value="Rhodanese-like_dom"/>
</dbReference>
<dbReference type="InterPro" id="IPR036873">
    <property type="entry name" value="Rhodanese-like_dom_sf"/>
</dbReference>
<dbReference type="Proteomes" id="UP000184510">
    <property type="component" value="Unassembled WGS sequence"/>
</dbReference>
<feature type="domain" description="Rhodanese" evidence="2">
    <location>
        <begin position="22"/>
        <end position="104"/>
    </location>
</feature>
<dbReference type="InterPro" id="IPR021309">
    <property type="entry name" value="YgaP-like_TM"/>
</dbReference>
<organism evidence="3 4">
    <name type="scientific">Rubritalea squalenifaciens DSM 18772</name>
    <dbReference type="NCBI Taxonomy" id="1123071"/>
    <lineage>
        <taxon>Bacteria</taxon>
        <taxon>Pseudomonadati</taxon>
        <taxon>Verrucomicrobiota</taxon>
        <taxon>Verrucomicrobiia</taxon>
        <taxon>Verrucomicrobiales</taxon>
        <taxon>Rubritaleaceae</taxon>
        <taxon>Rubritalea</taxon>
    </lineage>
</organism>
<accession>A0A1M6JGI7</accession>
<dbReference type="Pfam" id="PF00581">
    <property type="entry name" value="Rhodanese"/>
    <property type="match status" value="1"/>
</dbReference>
<dbReference type="STRING" id="1123071.SAMN02745181_2116"/>
<keyword evidence="3" id="KW-0808">Transferase</keyword>
<dbReference type="Gene3D" id="3.40.250.10">
    <property type="entry name" value="Rhodanese-like domain"/>
    <property type="match status" value="1"/>
</dbReference>
<reference evidence="3 4" key="1">
    <citation type="submission" date="2016-11" db="EMBL/GenBank/DDBJ databases">
        <authorList>
            <person name="Jaros S."/>
            <person name="Januszkiewicz K."/>
            <person name="Wedrychowicz H."/>
        </authorList>
    </citation>
    <scope>NUCLEOTIDE SEQUENCE [LARGE SCALE GENOMIC DNA]</scope>
    <source>
        <strain evidence="3 4">DSM 18772</strain>
    </source>
</reference>
<dbReference type="CDD" id="cd00158">
    <property type="entry name" value="RHOD"/>
    <property type="match status" value="1"/>
</dbReference>
<protein>
    <submittedName>
        <fullName evidence="3">Rhodanese-related sulfurtransferase</fullName>
    </submittedName>
</protein>
<dbReference type="RefSeq" id="WP_143183678.1">
    <property type="nucleotide sequence ID" value="NZ_FQYR01000003.1"/>
</dbReference>
<keyword evidence="4" id="KW-1185">Reference proteome</keyword>
<name>A0A1M6JGI7_9BACT</name>
<dbReference type="InterPro" id="IPR052367">
    <property type="entry name" value="Thiosulfate_ST/Rhodanese-like"/>
</dbReference>
<dbReference type="PANTHER" id="PTHR45431">
    <property type="entry name" value="RHODANESE-LIKE DOMAIN-CONTAINING PROTEIN 15, CHLOROPLASTIC"/>
    <property type="match status" value="1"/>
</dbReference>
<gene>
    <name evidence="3" type="ORF">SAMN02745181_2116</name>
</gene>
<evidence type="ECO:0000259" key="2">
    <source>
        <dbReference type="PROSITE" id="PS50206"/>
    </source>
</evidence>
<dbReference type="Pfam" id="PF11127">
    <property type="entry name" value="YgaP-like_TM"/>
    <property type="match status" value="1"/>
</dbReference>
<dbReference type="SMART" id="SM00450">
    <property type="entry name" value="RHOD"/>
    <property type="match status" value="1"/>
</dbReference>